<dbReference type="RefSeq" id="WP_009055549.1">
    <property type="nucleotide sequence ID" value="NZ_AJYA01000026.1"/>
</dbReference>
<dbReference type="STRING" id="1189621.A3SI_12229"/>
<accession>I5C1W1</accession>
<dbReference type="EMBL" id="AJYA01000026">
    <property type="protein sequence ID" value="EIM75813.1"/>
    <property type="molecule type" value="Genomic_DNA"/>
</dbReference>
<evidence type="ECO:0000313" key="1">
    <source>
        <dbReference type="EMBL" id="EIM75813.1"/>
    </source>
</evidence>
<evidence type="ECO:0000313" key="2">
    <source>
        <dbReference type="Proteomes" id="UP000005551"/>
    </source>
</evidence>
<organism evidence="1 2">
    <name type="scientific">Nitritalea halalkaliphila LW7</name>
    <dbReference type="NCBI Taxonomy" id="1189621"/>
    <lineage>
        <taxon>Bacteria</taxon>
        <taxon>Pseudomonadati</taxon>
        <taxon>Bacteroidota</taxon>
        <taxon>Cytophagia</taxon>
        <taxon>Cytophagales</taxon>
        <taxon>Cyclobacteriaceae</taxon>
        <taxon>Nitritalea</taxon>
    </lineage>
</organism>
<name>I5C1W1_9BACT</name>
<comment type="caution">
    <text evidence="1">The sequence shown here is derived from an EMBL/GenBank/DDBJ whole genome shotgun (WGS) entry which is preliminary data.</text>
</comment>
<proteinExistence type="predicted"/>
<sequence>MKFVEKLDSEEMHSIHGGTLWNIGRFMDYLFKAEGIRQAINDFVDGFNETPCSCEEIKEN</sequence>
<protein>
    <submittedName>
        <fullName evidence="1">Uncharacterized protein</fullName>
    </submittedName>
</protein>
<gene>
    <name evidence="1" type="ORF">A3SI_12229</name>
</gene>
<reference evidence="1 2" key="1">
    <citation type="submission" date="2012-05" db="EMBL/GenBank/DDBJ databases">
        <title>Genome sequence of Nitritalea halalkaliphila LW7.</title>
        <authorList>
            <person name="Jangir P.K."/>
            <person name="Singh A."/>
            <person name="Shivaji S."/>
            <person name="Sharma R."/>
        </authorList>
    </citation>
    <scope>NUCLEOTIDE SEQUENCE [LARGE SCALE GENOMIC DNA]</scope>
    <source>
        <strain evidence="1 2">LW7</strain>
    </source>
</reference>
<dbReference type="Proteomes" id="UP000005551">
    <property type="component" value="Unassembled WGS sequence"/>
</dbReference>
<dbReference type="AlphaFoldDB" id="I5C1W1"/>
<keyword evidence="2" id="KW-1185">Reference proteome</keyword>